<evidence type="ECO:0000313" key="2">
    <source>
        <dbReference type="EMBL" id="GAB19415.1"/>
    </source>
</evidence>
<evidence type="ECO:0000256" key="1">
    <source>
        <dbReference type="SAM" id="Phobius"/>
    </source>
</evidence>
<sequence length="167" mass="17578">KSGRGGYWFGGTVVAIGVICAIAGLVVGFVSLFTGPNVTFTGSTTIELTANESKVVYVDDDVARVRCASSGAAELREYPGSLQINDWYGVYVLSAPTSGSYTVTCESSYSDTEFGIGPRMSSGAKTAMIVGPAVGLLLVVVGFVLIILTARRNRRRRPNFPPQPTSA</sequence>
<dbReference type="EMBL" id="BAEH01000084">
    <property type="protein sequence ID" value="GAB19415.1"/>
    <property type="molecule type" value="Genomic_DNA"/>
</dbReference>
<feature type="transmembrane region" description="Helical" evidence="1">
    <location>
        <begin position="7"/>
        <end position="33"/>
    </location>
</feature>
<keyword evidence="1" id="KW-0472">Membrane</keyword>
<proteinExistence type="predicted"/>
<gene>
    <name evidence="2" type="ORF">GOEFS_084_00010</name>
</gene>
<dbReference type="AlphaFoldDB" id="H0R2W4"/>
<keyword evidence="3" id="KW-1185">Reference proteome</keyword>
<keyword evidence="1" id="KW-0812">Transmembrane</keyword>
<comment type="caution">
    <text evidence="2">The sequence shown here is derived from an EMBL/GenBank/DDBJ whole genome shotgun (WGS) entry which is preliminary data.</text>
</comment>
<accession>H0R2W4</accession>
<protein>
    <submittedName>
        <fullName evidence="2">Uncharacterized protein</fullName>
    </submittedName>
</protein>
<dbReference type="STRING" id="1077974.GOEFS_084_00010"/>
<feature type="non-terminal residue" evidence="2">
    <location>
        <position position="1"/>
    </location>
</feature>
<organism evidence="2 3">
    <name type="scientific">Gordonia effusa NBRC 100432</name>
    <dbReference type="NCBI Taxonomy" id="1077974"/>
    <lineage>
        <taxon>Bacteria</taxon>
        <taxon>Bacillati</taxon>
        <taxon>Actinomycetota</taxon>
        <taxon>Actinomycetes</taxon>
        <taxon>Mycobacteriales</taxon>
        <taxon>Gordoniaceae</taxon>
        <taxon>Gordonia</taxon>
    </lineage>
</organism>
<feature type="transmembrane region" description="Helical" evidence="1">
    <location>
        <begin position="127"/>
        <end position="148"/>
    </location>
</feature>
<evidence type="ECO:0000313" key="3">
    <source>
        <dbReference type="Proteomes" id="UP000035034"/>
    </source>
</evidence>
<reference evidence="2 3" key="1">
    <citation type="submission" date="2011-12" db="EMBL/GenBank/DDBJ databases">
        <title>Whole genome shotgun sequence of Gordonia effusa NBRC 100432.</title>
        <authorList>
            <person name="Yoshida I."/>
            <person name="Takarada H."/>
            <person name="Hosoyama A."/>
            <person name="Tsuchikane K."/>
            <person name="Katsumata H."/>
            <person name="Yamazaki S."/>
            <person name="Fujita N."/>
        </authorList>
    </citation>
    <scope>NUCLEOTIDE SEQUENCE [LARGE SCALE GENOMIC DNA]</scope>
    <source>
        <strain evidence="2 3">NBRC 100432</strain>
    </source>
</reference>
<dbReference type="RefSeq" id="WP_007318750.1">
    <property type="nucleotide sequence ID" value="NZ_BAEH01000084.1"/>
</dbReference>
<keyword evidence="1" id="KW-1133">Transmembrane helix</keyword>
<dbReference type="Proteomes" id="UP000035034">
    <property type="component" value="Unassembled WGS sequence"/>
</dbReference>
<name>H0R2W4_9ACTN</name>